<keyword evidence="2 5" id="KW-0812">Transmembrane</keyword>
<dbReference type="Pfam" id="PF13520">
    <property type="entry name" value="AA_permease_2"/>
    <property type="match status" value="1"/>
</dbReference>
<feature type="non-terminal residue" evidence="6">
    <location>
        <position position="91"/>
    </location>
</feature>
<dbReference type="EMBL" id="BARU01047923">
    <property type="protein sequence ID" value="GAH91712.1"/>
    <property type="molecule type" value="Genomic_DNA"/>
</dbReference>
<dbReference type="GO" id="GO:0022857">
    <property type="term" value="F:transmembrane transporter activity"/>
    <property type="evidence" value="ECO:0007669"/>
    <property type="project" value="InterPro"/>
</dbReference>
<feature type="transmembrane region" description="Helical" evidence="5">
    <location>
        <begin position="19"/>
        <end position="44"/>
    </location>
</feature>
<evidence type="ECO:0000256" key="1">
    <source>
        <dbReference type="ARBA" id="ARBA00004141"/>
    </source>
</evidence>
<reference evidence="6" key="1">
    <citation type="journal article" date="2014" name="Front. Microbiol.">
        <title>High frequency of phylogenetically diverse reductive dehalogenase-homologous genes in deep subseafloor sedimentary metagenomes.</title>
        <authorList>
            <person name="Kawai M."/>
            <person name="Futagami T."/>
            <person name="Toyoda A."/>
            <person name="Takaki Y."/>
            <person name="Nishi S."/>
            <person name="Hori S."/>
            <person name="Arai W."/>
            <person name="Tsubouchi T."/>
            <person name="Morono Y."/>
            <person name="Uchiyama I."/>
            <person name="Ito T."/>
            <person name="Fujiyama A."/>
            <person name="Inagaki F."/>
            <person name="Takami H."/>
        </authorList>
    </citation>
    <scope>NUCLEOTIDE SEQUENCE</scope>
    <source>
        <strain evidence="6">Expedition CK06-06</strain>
    </source>
</reference>
<evidence type="ECO:0000256" key="4">
    <source>
        <dbReference type="ARBA" id="ARBA00023136"/>
    </source>
</evidence>
<evidence type="ECO:0000256" key="2">
    <source>
        <dbReference type="ARBA" id="ARBA00022692"/>
    </source>
</evidence>
<sequence length="91" mass="9941">SLPVAGGAYNFGKEGIGGFLAFIIGFFLWIANVATCAFSAQIFASVFNEVFNRFNIPISNIMVTLISILPIILTTLVIFRTQKIAIRTLLI</sequence>
<feature type="non-terminal residue" evidence="6">
    <location>
        <position position="1"/>
    </location>
</feature>
<dbReference type="InterPro" id="IPR002293">
    <property type="entry name" value="AA/rel_permease1"/>
</dbReference>
<feature type="transmembrane region" description="Helical" evidence="5">
    <location>
        <begin position="56"/>
        <end position="79"/>
    </location>
</feature>
<evidence type="ECO:0000256" key="3">
    <source>
        <dbReference type="ARBA" id="ARBA00022989"/>
    </source>
</evidence>
<keyword evidence="4 5" id="KW-0472">Membrane</keyword>
<proteinExistence type="predicted"/>
<evidence type="ECO:0000256" key="5">
    <source>
        <dbReference type="SAM" id="Phobius"/>
    </source>
</evidence>
<keyword evidence="3 5" id="KW-1133">Transmembrane helix</keyword>
<evidence type="ECO:0008006" key="7">
    <source>
        <dbReference type="Google" id="ProtNLM"/>
    </source>
</evidence>
<comment type="caution">
    <text evidence="6">The sequence shown here is derived from an EMBL/GenBank/DDBJ whole genome shotgun (WGS) entry which is preliminary data.</text>
</comment>
<dbReference type="Gene3D" id="1.20.1740.10">
    <property type="entry name" value="Amino acid/polyamine transporter I"/>
    <property type="match status" value="1"/>
</dbReference>
<protein>
    <recommendedName>
        <fullName evidence="7">Amino acid permease/ SLC12A domain-containing protein</fullName>
    </recommendedName>
</protein>
<evidence type="ECO:0000313" key="6">
    <source>
        <dbReference type="EMBL" id="GAH91712.1"/>
    </source>
</evidence>
<dbReference type="AlphaFoldDB" id="X1JCJ8"/>
<accession>X1JCJ8</accession>
<name>X1JCJ8_9ZZZZ</name>
<dbReference type="GO" id="GO:0016020">
    <property type="term" value="C:membrane"/>
    <property type="evidence" value="ECO:0007669"/>
    <property type="project" value="UniProtKB-SubCell"/>
</dbReference>
<organism evidence="6">
    <name type="scientific">marine sediment metagenome</name>
    <dbReference type="NCBI Taxonomy" id="412755"/>
    <lineage>
        <taxon>unclassified sequences</taxon>
        <taxon>metagenomes</taxon>
        <taxon>ecological metagenomes</taxon>
    </lineage>
</organism>
<comment type="subcellular location">
    <subcellularLocation>
        <location evidence="1">Membrane</location>
        <topology evidence="1">Multi-pass membrane protein</topology>
    </subcellularLocation>
</comment>
<gene>
    <name evidence="6" type="ORF">S03H2_71531</name>
</gene>